<dbReference type="PANTHER" id="PTHR46585">
    <property type="entry name" value="INTEGRASE CORE DOMAIN CONTAINING PROTEIN"/>
    <property type="match status" value="1"/>
</dbReference>
<gene>
    <name evidence="2" type="ORF">KUTeg_001276</name>
</gene>
<dbReference type="InterPro" id="IPR023780">
    <property type="entry name" value="Chromo_domain"/>
</dbReference>
<dbReference type="EMBL" id="JARBDR010000135">
    <property type="protein sequence ID" value="KAJ8321151.1"/>
    <property type="molecule type" value="Genomic_DNA"/>
</dbReference>
<proteinExistence type="predicted"/>
<protein>
    <recommendedName>
        <fullName evidence="1">Chromo domain-containing protein</fullName>
    </recommendedName>
</protein>
<feature type="domain" description="Chromo" evidence="1">
    <location>
        <begin position="165"/>
        <end position="208"/>
    </location>
</feature>
<organism evidence="2 3">
    <name type="scientific">Tegillarca granosa</name>
    <name type="common">Malaysian cockle</name>
    <name type="synonym">Anadara granosa</name>
    <dbReference type="NCBI Taxonomy" id="220873"/>
    <lineage>
        <taxon>Eukaryota</taxon>
        <taxon>Metazoa</taxon>
        <taxon>Spiralia</taxon>
        <taxon>Lophotrochozoa</taxon>
        <taxon>Mollusca</taxon>
        <taxon>Bivalvia</taxon>
        <taxon>Autobranchia</taxon>
        <taxon>Pteriomorphia</taxon>
        <taxon>Arcoida</taxon>
        <taxon>Arcoidea</taxon>
        <taxon>Arcidae</taxon>
        <taxon>Tegillarca</taxon>
    </lineage>
</organism>
<dbReference type="SUPFAM" id="SSF54160">
    <property type="entry name" value="Chromo domain-like"/>
    <property type="match status" value="1"/>
</dbReference>
<dbReference type="Gene3D" id="3.30.420.10">
    <property type="entry name" value="Ribonuclease H-like superfamily/Ribonuclease H"/>
    <property type="match status" value="1"/>
</dbReference>
<evidence type="ECO:0000313" key="3">
    <source>
        <dbReference type="Proteomes" id="UP001217089"/>
    </source>
</evidence>
<evidence type="ECO:0000313" key="2">
    <source>
        <dbReference type="EMBL" id="KAJ8321151.1"/>
    </source>
</evidence>
<dbReference type="InterPro" id="IPR000953">
    <property type="entry name" value="Chromo/chromo_shadow_dom"/>
</dbReference>
<reference evidence="2 3" key="1">
    <citation type="submission" date="2022-12" db="EMBL/GenBank/DDBJ databases">
        <title>Chromosome-level genome of Tegillarca granosa.</title>
        <authorList>
            <person name="Kim J."/>
        </authorList>
    </citation>
    <scope>NUCLEOTIDE SEQUENCE [LARGE SCALE GENOMIC DNA]</scope>
    <source>
        <strain evidence="2">Teg-2019</strain>
        <tissue evidence="2">Adductor muscle</tissue>
    </source>
</reference>
<evidence type="ECO:0000259" key="1">
    <source>
        <dbReference type="PROSITE" id="PS50013"/>
    </source>
</evidence>
<accession>A0ABQ9FWN7</accession>
<comment type="caution">
    <text evidence="2">The sequence shown here is derived from an EMBL/GenBank/DDBJ whole genome shotgun (WGS) entry which is preliminary data.</text>
</comment>
<dbReference type="InterPro" id="IPR016197">
    <property type="entry name" value="Chromo-like_dom_sf"/>
</dbReference>
<dbReference type="Pfam" id="PF00385">
    <property type="entry name" value="Chromo"/>
    <property type="match status" value="1"/>
</dbReference>
<dbReference type="InterPro" id="IPR036397">
    <property type="entry name" value="RNaseH_sf"/>
</dbReference>
<name>A0ABQ9FWN7_TEGGR</name>
<dbReference type="Gene3D" id="2.40.50.40">
    <property type="match status" value="1"/>
</dbReference>
<sequence>MKNYLKKEGIYYFVTTNEGKANMAERVILTLRRKFQKYFLKNRTYNYLDVLQQLVRSYNDTPHSSLRNLSPSMMDKSNESDIWSDMNLKPRLKDKRRRKTLFPYKFKIGDLVRISHLNRPFQRAYDEQFTTELFKKIKDFHNEILKWTFYSSELTKVEKDESSLYLIDKIIKSRMRKGKKQYFVHFEGWPESFNDWVDADEVKDISTK</sequence>
<keyword evidence="3" id="KW-1185">Reference proteome</keyword>
<dbReference type="PANTHER" id="PTHR46585:SF1">
    <property type="entry name" value="CHROMO DOMAIN-CONTAINING PROTEIN"/>
    <property type="match status" value="1"/>
</dbReference>
<dbReference type="PROSITE" id="PS50013">
    <property type="entry name" value="CHROMO_2"/>
    <property type="match status" value="1"/>
</dbReference>
<dbReference type="Proteomes" id="UP001217089">
    <property type="component" value="Unassembled WGS sequence"/>
</dbReference>
<dbReference type="SMART" id="SM00298">
    <property type="entry name" value="CHROMO"/>
    <property type="match status" value="1"/>
</dbReference>
<dbReference type="CDD" id="cd00024">
    <property type="entry name" value="CD_CSD"/>
    <property type="match status" value="1"/>
</dbReference>